<evidence type="ECO:0000313" key="15">
    <source>
        <dbReference type="EMBL" id="TFZ82349.1"/>
    </source>
</evidence>
<dbReference type="InterPro" id="IPR036280">
    <property type="entry name" value="Multihaem_cyt_sf"/>
</dbReference>
<dbReference type="PANTHER" id="PTHR30633:SF0">
    <property type="entry name" value="CYTOCHROME C-552"/>
    <property type="match status" value="1"/>
</dbReference>
<keyword evidence="7" id="KW-0479">Metal-binding</keyword>
<reference evidence="15 16" key="1">
    <citation type="journal article" date="2019" name="ISME J.">
        <title>Candidatus Macondimonas diazotrophica, a novel gammaproteobacterial genus dominating crude-oil-contaminated coastal sediments.</title>
        <authorList>
            <person name="Karthikeyan S."/>
            <person name="Konstantinidis K."/>
        </authorList>
    </citation>
    <scope>NUCLEOTIDE SEQUENCE [LARGE SCALE GENOMIC DNA]</scope>
    <source>
        <strain evidence="15 16">KTK01</strain>
    </source>
</reference>
<comment type="subcellular location">
    <subcellularLocation>
        <location evidence="2">Cell envelope</location>
    </subcellularLocation>
</comment>
<evidence type="ECO:0000256" key="6">
    <source>
        <dbReference type="ARBA" id="ARBA00022617"/>
    </source>
</evidence>
<dbReference type="GO" id="GO:0030288">
    <property type="term" value="C:outer membrane-bounded periplasmic space"/>
    <property type="evidence" value="ECO:0007669"/>
    <property type="project" value="TreeGrafter"/>
</dbReference>
<evidence type="ECO:0000256" key="3">
    <source>
        <dbReference type="ARBA" id="ARBA00009288"/>
    </source>
</evidence>
<evidence type="ECO:0000256" key="12">
    <source>
        <dbReference type="ARBA" id="ARBA00023004"/>
    </source>
</evidence>
<keyword evidence="6" id="KW-0349">Heme</keyword>
<dbReference type="GO" id="GO:0046872">
    <property type="term" value="F:metal ion binding"/>
    <property type="evidence" value="ECO:0007669"/>
    <property type="project" value="UniProtKB-KW"/>
</dbReference>
<comment type="cofactor">
    <cofactor evidence="1">
        <name>heme c</name>
        <dbReference type="ChEBI" id="CHEBI:61717"/>
    </cofactor>
</comment>
<evidence type="ECO:0000256" key="7">
    <source>
        <dbReference type="ARBA" id="ARBA00022723"/>
    </source>
</evidence>
<feature type="domain" description="Tetrahaem cytochrome" evidence="14">
    <location>
        <begin position="55"/>
        <end position="145"/>
    </location>
</feature>
<evidence type="ECO:0000256" key="10">
    <source>
        <dbReference type="ARBA" id="ARBA00022982"/>
    </source>
</evidence>
<comment type="caution">
    <text evidence="15">The sequence shown here is derived from an EMBL/GenBank/DDBJ whole genome shotgun (WGS) entry which is preliminary data.</text>
</comment>
<comment type="catalytic activity">
    <reaction evidence="13">
        <text>6 Fe(III)-[cytochrome c] + NH4(+) + 2 H2O = 6 Fe(II)-[cytochrome c] + nitrite + 8 H(+)</text>
        <dbReference type="Rhea" id="RHEA:13089"/>
        <dbReference type="Rhea" id="RHEA-COMP:10350"/>
        <dbReference type="Rhea" id="RHEA-COMP:14399"/>
        <dbReference type="ChEBI" id="CHEBI:15377"/>
        <dbReference type="ChEBI" id="CHEBI:15378"/>
        <dbReference type="ChEBI" id="CHEBI:16301"/>
        <dbReference type="ChEBI" id="CHEBI:28938"/>
        <dbReference type="ChEBI" id="CHEBI:29033"/>
        <dbReference type="ChEBI" id="CHEBI:29034"/>
        <dbReference type="EC" id="1.7.2.2"/>
    </reaction>
</comment>
<evidence type="ECO:0000256" key="1">
    <source>
        <dbReference type="ARBA" id="ARBA00001926"/>
    </source>
</evidence>
<proteinExistence type="inferred from homology"/>
<keyword evidence="10" id="KW-0249">Electron transport</keyword>
<dbReference type="Proteomes" id="UP000297890">
    <property type="component" value="Unassembled WGS sequence"/>
</dbReference>
<dbReference type="OrthoDB" id="9814800at2"/>
<keyword evidence="16" id="KW-1185">Reference proteome</keyword>
<evidence type="ECO:0000256" key="4">
    <source>
        <dbReference type="ARBA" id="ARBA00011887"/>
    </source>
</evidence>
<sequence length="475" mass="51764">MAVASRRRLWIVWLLLTASLAGLLWAGLSLRGDSDQAWRTASRGLLLPGPTSHGHYQIELACDTCHTGAFADREAMQARCMDCHGAELKQARDSHPRSKFTDPRNADRAARLNAAECVTCHVEHRPELTHAAGDTQPVDFCVTCHAEVGKERPSHQGMGFETCASSGCHNFHDNRALYEDFLIKHAGEPEIADAPRVPARDFRDLIEELSDFPFERVSLQPLGAADADHGMALGADPAIEADWLASAHARSGVNCSGCHVPATSEAVWIEKPDEAVCRDCHAAEVKGFLAGRHGMRLAVGLSAMTPGQARLPMREDAADVALECTSCHGAHGFDTKVAQVESCLGCHSDTHSLAYEGSPHHRLWQREQAGELPAGSGVTCATCHLPRVEHYQDDIKRVLVQHNQNDTLRPNEKMIRPVCLSCHGLAFAIDALADPALVARNFAGRPLGHVESIDMALEAERRAEQSRREAREAAE</sequence>
<evidence type="ECO:0000256" key="8">
    <source>
        <dbReference type="ARBA" id="ARBA00022729"/>
    </source>
</evidence>
<dbReference type="AlphaFoldDB" id="A0A4Z0F8F8"/>
<dbReference type="SUPFAM" id="SSF48695">
    <property type="entry name" value="Multiheme cytochromes"/>
    <property type="match status" value="1"/>
</dbReference>
<keyword evidence="5" id="KW-0813">Transport</keyword>
<keyword evidence="12" id="KW-0408">Iron</keyword>
<name>A0A4Z0F8F8_9GAMM</name>
<dbReference type="GO" id="GO:0042279">
    <property type="term" value="F:nitrite reductase (cytochrome, ammonia-forming) activity"/>
    <property type="evidence" value="ECO:0007669"/>
    <property type="project" value="UniProtKB-EC"/>
</dbReference>
<protein>
    <recommendedName>
        <fullName evidence="4">nitrite reductase (cytochrome; ammonia-forming)</fullName>
        <ecNumber evidence="4">1.7.2.2</ecNumber>
    </recommendedName>
</protein>
<dbReference type="RefSeq" id="WP_135282055.1">
    <property type="nucleotide sequence ID" value="NZ_SRIO01000010.1"/>
</dbReference>
<evidence type="ECO:0000256" key="9">
    <source>
        <dbReference type="ARBA" id="ARBA00022837"/>
    </source>
</evidence>
<evidence type="ECO:0000256" key="2">
    <source>
        <dbReference type="ARBA" id="ARBA00004196"/>
    </source>
</evidence>
<keyword evidence="8" id="KW-0732">Signal</keyword>
<dbReference type="Gene3D" id="3.90.10.10">
    <property type="entry name" value="Cytochrome C3"/>
    <property type="match status" value="2"/>
</dbReference>
<dbReference type="EMBL" id="SRIO01000010">
    <property type="protein sequence ID" value="TFZ82349.1"/>
    <property type="molecule type" value="Genomic_DNA"/>
</dbReference>
<comment type="similarity">
    <text evidence="3">Belongs to the cytochrome c-552 family.</text>
</comment>
<dbReference type="GO" id="GO:0019645">
    <property type="term" value="P:anaerobic electron transport chain"/>
    <property type="evidence" value="ECO:0007669"/>
    <property type="project" value="TreeGrafter"/>
</dbReference>
<evidence type="ECO:0000313" key="16">
    <source>
        <dbReference type="Proteomes" id="UP000297890"/>
    </source>
</evidence>
<gene>
    <name evidence="15" type="ORF">E4680_08910</name>
</gene>
<dbReference type="InterPro" id="IPR003321">
    <property type="entry name" value="Cyt_c552"/>
</dbReference>
<dbReference type="EC" id="1.7.2.2" evidence="4"/>
<dbReference type="GO" id="GO:0020037">
    <property type="term" value="F:heme binding"/>
    <property type="evidence" value="ECO:0007669"/>
    <property type="project" value="TreeGrafter"/>
</dbReference>
<dbReference type="InterPro" id="IPR012286">
    <property type="entry name" value="Tetrahaem_cytochrome"/>
</dbReference>
<organism evidence="15 16">
    <name type="scientific">Candidatus Macondimonas diazotrophica</name>
    <dbReference type="NCBI Taxonomy" id="2305248"/>
    <lineage>
        <taxon>Bacteria</taxon>
        <taxon>Pseudomonadati</taxon>
        <taxon>Pseudomonadota</taxon>
        <taxon>Gammaproteobacteria</taxon>
        <taxon>Chromatiales</taxon>
        <taxon>Ectothiorhodospiraceae</taxon>
        <taxon>Candidatus Macondimonas</taxon>
    </lineage>
</organism>
<dbReference type="Gene3D" id="1.10.1130.10">
    <property type="entry name" value="Flavocytochrome C3, Chain A"/>
    <property type="match status" value="1"/>
</dbReference>
<keyword evidence="11" id="KW-0560">Oxidoreductase</keyword>
<evidence type="ECO:0000256" key="13">
    <source>
        <dbReference type="ARBA" id="ARBA00049131"/>
    </source>
</evidence>
<dbReference type="Pfam" id="PF14537">
    <property type="entry name" value="Cytochrom_c3_2"/>
    <property type="match status" value="1"/>
</dbReference>
<evidence type="ECO:0000259" key="14">
    <source>
        <dbReference type="Pfam" id="PF14537"/>
    </source>
</evidence>
<evidence type="ECO:0000256" key="11">
    <source>
        <dbReference type="ARBA" id="ARBA00023002"/>
    </source>
</evidence>
<keyword evidence="9" id="KW-0106">Calcium</keyword>
<dbReference type="PANTHER" id="PTHR30633">
    <property type="entry name" value="CYTOCHROME C-552 RESPIRATORY NITRITE REDUCTASE"/>
    <property type="match status" value="1"/>
</dbReference>
<accession>A0A4Z0F8F8</accession>
<evidence type="ECO:0000256" key="5">
    <source>
        <dbReference type="ARBA" id="ARBA00022448"/>
    </source>
</evidence>